<dbReference type="EMBL" id="JAHCDA010000005">
    <property type="protein sequence ID" value="MBS7813478.1"/>
    <property type="molecule type" value="Genomic_DNA"/>
</dbReference>
<evidence type="ECO:0000259" key="4">
    <source>
        <dbReference type="PROSITE" id="PS50995"/>
    </source>
</evidence>
<comment type="caution">
    <text evidence="5">The sequence shown here is derived from an EMBL/GenBank/DDBJ whole genome shotgun (WGS) entry which is preliminary data.</text>
</comment>
<accession>A0ABS5QIZ0</accession>
<name>A0ABS5QIZ0_9PROT</name>
<dbReference type="InterPro" id="IPR036388">
    <property type="entry name" value="WH-like_DNA-bd_sf"/>
</dbReference>
<dbReference type="Proteomes" id="UP000766336">
    <property type="component" value="Unassembled WGS sequence"/>
</dbReference>
<dbReference type="InterPro" id="IPR036390">
    <property type="entry name" value="WH_DNA-bd_sf"/>
</dbReference>
<proteinExistence type="predicted"/>
<evidence type="ECO:0000313" key="5">
    <source>
        <dbReference type="EMBL" id="MBS7813478.1"/>
    </source>
</evidence>
<keyword evidence="2" id="KW-0238">DNA-binding</keyword>
<keyword evidence="3" id="KW-0804">Transcription</keyword>
<dbReference type="InterPro" id="IPR023187">
    <property type="entry name" value="Tscrpt_reg_MarR-type_CS"/>
</dbReference>
<keyword evidence="1" id="KW-0805">Transcription regulation</keyword>
<dbReference type="SMART" id="SM00347">
    <property type="entry name" value="HTH_MARR"/>
    <property type="match status" value="1"/>
</dbReference>
<feature type="domain" description="HTH marR-type" evidence="4">
    <location>
        <begin position="23"/>
        <end position="155"/>
    </location>
</feature>
<reference evidence="5 6" key="1">
    <citation type="submission" date="2021-05" db="EMBL/GenBank/DDBJ databases">
        <title>Roseococcus sp. XZZS9, whole genome shotgun sequencing project.</title>
        <authorList>
            <person name="Zhao G."/>
            <person name="Shen L."/>
        </authorList>
    </citation>
    <scope>NUCLEOTIDE SEQUENCE [LARGE SCALE GENOMIC DNA]</scope>
    <source>
        <strain evidence="5 6">XZZS9</strain>
    </source>
</reference>
<dbReference type="Pfam" id="PF12802">
    <property type="entry name" value="MarR_2"/>
    <property type="match status" value="1"/>
</dbReference>
<evidence type="ECO:0000256" key="2">
    <source>
        <dbReference type="ARBA" id="ARBA00023125"/>
    </source>
</evidence>
<dbReference type="SUPFAM" id="SSF46785">
    <property type="entry name" value="Winged helix' DNA-binding domain"/>
    <property type="match status" value="1"/>
</dbReference>
<dbReference type="PROSITE" id="PS01117">
    <property type="entry name" value="HTH_MARR_1"/>
    <property type="match status" value="1"/>
</dbReference>
<organism evidence="5 6">
    <name type="scientific">Roseococcus pinisoli</name>
    <dbReference type="NCBI Taxonomy" id="2835040"/>
    <lineage>
        <taxon>Bacteria</taxon>
        <taxon>Pseudomonadati</taxon>
        <taxon>Pseudomonadota</taxon>
        <taxon>Alphaproteobacteria</taxon>
        <taxon>Acetobacterales</taxon>
        <taxon>Roseomonadaceae</taxon>
        <taxon>Roseococcus</taxon>
    </lineage>
</organism>
<dbReference type="InterPro" id="IPR000835">
    <property type="entry name" value="HTH_MarR-typ"/>
</dbReference>
<protein>
    <submittedName>
        <fullName evidence="5">Winged helix-turn-helix transcriptional regulator</fullName>
    </submittedName>
</protein>
<dbReference type="PROSITE" id="PS50995">
    <property type="entry name" value="HTH_MARR_2"/>
    <property type="match status" value="1"/>
</dbReference>
<sequence>MSDICDDTLPLEQHPEPSPYLLDISAGHLLRRAHQRYQSLFQEYAAGLGLTGPQFATLVRLAELGSATQNHLGRLAAMDSSTVQGVVRRLIDRGFIQTGSNPMDRRMRVLTITPEGERLLQEGQAAGQRANDTLMAMLTPAERDHLLELLQRLSDG</sequence>
<gene>
    <name evidence="5" type="ORF">KHU32_21235</name>
</gene>
<evidence type="ECO:0000313" key="6">
    <source>
        <dbReference type="Proteomes" id="UP000766336"/>
    </source>
</evidence>
<dbReference type="PANTHER" id="PTHR33164">
    <property type="entry name" value="TRANSCRIPTIONAL REGULATOR, MARR FAMILY"/>
    <property type="match status" value="1"/>
</dbReference>
<dbReference type="RefSeq" id="WP_213672179.1">
    <property type="nucleotide sequence ID" value="NZ_JAHCDA010000005.1"/>
</dbReference>
<dbReference type="PANTHER" id="PTHR33164:SF95">
    <property type="entry name" value="TRANSCRIPTIONAL REGULATOR"/>
    <property type="match status" value="1"/>
</dbReference>
<evidence type="ECO:0000256" key="3">
    <source>
        <dbReference type="ARBA" id="ARBA00023163"/>
    </source>
</evidence>
<dbReference type="InterPro" id="IPR039422">
    <property type="entry name" value="MarR/SlyA-like"/>
</dbReference>
<dbReference type="Gene3D" id="1.10.10.10">
    <property type="entry name" value="Winged helix-like DNA-binding domain superfamily/Winged helix DNA-binding domain"/>
    <property type="match status" value="1"/>
</dbReference>
<keyword evidence="6" id="KW-1185">Reference proteome</keyword>
<evidence type="ECO:0000256" key="1">
    <source>
        <dbReference type="ARBA" id="ARBA00023015"/>
    </source>
</evidence>